<evidence type="ECO:0000313" key="9">
    <source>
        <dbReference type="EMBL" id="UNZ00547.1"/>
    </source>
</evidence>
<dbReference type="InterPro" id="IPR001128">
    <property type="entry name" value="Cyt_P450"/>
</dbReference>
<gene>
    <name evidence="9" type="primary">ptlI1</name>
    <name evidence="9" type="ORF">SRIMR7_00170</name>
</gene>
<evidence type="ECO:0000256" key="7">
    <source>
        <dbReference type="RuleBase" id="RU000461"/>
    </source>
</evidence>
<reference evidence="9 10" key="1">
    <citation type="submission" date="2022-03" db="EMBL/GenBank/DDBJ databases">
        <title>Complete genome of Streptomyces rimosus ssp. rimosus R7 (=ATCC 10970).</title>
        <authorList>
            <person name="Beganovic S."/>
            <person name="Ruckert C."/>
            <person name="Busche T."/>
            <person name="Kalinowski J."/>
            <person name="Wittmann C."/>
        </authorList>
    </citation>
    <scope>NUCLEOTIDE SEQUENCE [LARGE SCALE GENOMIC DNA]</scope>
    <source>
        <strain evidence="9 10">R7</strain>
    </source>
</reference>
<accession>A0ABY3YRS5</accession>
<dbReference type="InterPro" id="IPR002401">
    <property type="entry name" value="Cyt_P450_E_grp-I"/>
</dbReference>
<dbReference type="PANTHER" id="PTHR24291">
    <property type="entry name" value="CYTOCHROME P450 FAMILY 4"/>
    <property type="match status" value="1"/>
</dbReference>
<protein>
    <submittedName>
        <fullName evidence="9">Pentalenene oxygenase</fullName>
        <ecNumber evidence="9">1.14.15.32</ecNumber>
    </submittedName>
</protein>
<keyword evidence="6 7" id="KW-0503">Monooxygenase</keyword>
<keyword evidence="5 7" id="KW-0408">Iron</keyword>
<evidence type="ECO:0000256" key="3">
    <source>
        <dbReference type="ARBA" id="ARBA00022723"/>
    </source>
</evidence>
<dbReference type="SUPFAM" id="SSF48264">
    <property type="entry name" value="Cytochrome P450"/>
    <property type="match status" value="1"/>
</dbReference>
<keyword evidence="10" id="KW-1185">Reference proteome</keyword>
<dbReference type="Proteomes" id="UP000829494">
    <property type="component" value="Chromosome"/>
</dbReference>
<dbReference type="PRINTS" id="PR00385">
    <property type="entry name" value="P450"/>
</dbReference>
<dbReference type="PRINTS" id="PR00463">
    <property type="entry name" value="EP450I"/>
</dbReference>
<dbReference type="Gene3D" id="1.10.630.10">
    <property type="entry name" value="Cytochrome P450"/>
    <property type="match status" value="1"/>
</dbReference>
<dbReference type="InterPro" id="IPR036396">
    <property type="entry name" value="Cyt_P450_sf"/>
</dbReference>
<evidence type="ECO:0000256" key="4">
    <source>
        <dbReference type="ARBA" id="ARBA00023002"/>
    </source>
</evidence>
<keyword evidence="4 7" id="KW-0560">Oxidoreductase</keyword>
<proteinExistence type="inferred from homology"/>
<dbReference type="InterPro" id="IPR050196">
    <property type="entry name" value="Cytochrome_P450_Monoox"/>
</dbReference>
<feature type="region of interest" description="Disordered" evidence="8">
    <location>
        <begin position="427"/>
        <end position="462"/>
    </location>
</feature>
<dbReference type="PROSITE" id="PS00086">
    <property type="entry name" value="CYTOCHROME_P450"/>
    <property type="match status" value="1"/>
</dbReference>
<dbReference type="GO" id="GO:0016491">
    <property type="term" value="F:oxidoreductase activity"/>
    <property type="evidence" value="ECO:0007669"/>
    <property type="project" value="UniProtKB-KW"/>
</dbReference>
<evidence type="ECO:0000256" key="1">
    <source>
        <dbReference type="ARBA" id="ARBA00010617"/>
    </source>
</evidence>
<evidence type="ECO:0000313" key="10">
    <source>
        <dbReference type="Proteomes" id="UP000829494"/>
    </source>
</evidence>
<dbReference type="InterPro" id="IPR017972">
    <property type="entry name" value="Cyt_P450_CS"/>
</dbReference>
<evidence type="ECO:0000256" key="2">
    <source>
        <dbReference type="ARBA" id="ARBA00022617"/>
    </source>
</evidence>
<comment type="similarity">
    <text evidence="1 7">Belongs to the cytochrome P450 family.</text>
</comment>
<dbReference type="PANTHER" id="PTHR24291:SF50">
    <property type="entry name" value="BIFUNCTIONAL ALBAFLAVENONE MONOOXYGENASE_TERPENE SYNTHASE"/>
    <property type="match status" value="1"/>
</dbReference>
<organism evidence="9 10">
    <name type="scientific">Streptomyces rimosus subsp. rimosus</name>
    <dbReference type="NCBI Taxonomy" id="132474"/>
    <lineage>
        <taxon>Bacteria</taxon>
        <taxon>Bacillati</taxon>
        <taxon>Actinomycetota</taxon>
        <taxon>Actinomycetes</taxon>
        <taxon>Kitasatosporales</taxon>
        <taxon>Streptomycetaceae</taxon>
        <taxon>Streptomyces</taxon>
    </lineage>
</organism>
<dbReference type="EC" id="1.14.15.32" evidence="9"/>
<dbReference type="Pfam" id="PF00067">
    <property type="entry name" value="p450"/>
    <property type="match status" value="1"/>
</dbReference>
<name>A0ABY3YRS5_STRRM</name>
<evidence type="ECO:0000256" key="8">
    <source>
        <dbReference type="SAM" id="MobiDB-lite"/>
    </source>
</evidence>
<evidence type="ECO:0000256" key="5">
    <source>
        <dbReference type="ARBA" id="ARBA00023004"/>
    </source>
</evidence>
<sequence>MAVDAAPSVAARPIPRVPGALPLVGHAPALIRDPFGFFLSLRDHADDRGLVRIRLGSMPVYMATTPERLHEVLVDKGRWFEKGRFFQRLKRLAGEGLSTADGELHKRNRRFLAPLFGAQRIKDYSLVMSRNARRLSQSWQPDQQVDIYKEAAAYSIDSIAMSLFSTDVGTPAVETIRTELPVLLDMLLKRAASPKILDRLPVRYNRVFDRASAQLTGVIDQVITTAHAGGHAEEHDDLLAQLLRAQVHDDVPVRLSDVQIRDEVATLLFAGAETTASTLAWAWHYLAHHPEVDRQVVDEVLEVVGPDRAVTIEDVPRLTVIRRVLDEVIRLHGVTFLMRRSTAPVTLADVTLPAGTEVAFSMYAIHRDPEAFEDPHTFNPDRWLDPGAKRSFMPFGGGNRKCIGDQFALAETTIAVAEVLRDWRMTPAGGHTPQQVISAVARPDRVPMTVRPRNPAPSRPSN</sequence>
<dbReference type="EMBL" id="CP094298">
    <property type="protein sequence ID" value="UNZ00547.1"/>
    <property type="molecule type" value="Genomic_DNA"/>
</dbReference>
<keyword evidence="2 7" id="KW-0349">Heme</keyword>
<evidence type="ECO:0000256" key="6">
    <source>
        <dbReference type="ARBA" id="ARBA00023033"/>
    </source>
</evidence>
<keyword evidence="3 7" id="KW-0479">Metal-binding</keyword>